<feature type="transmembrane region" description="Helical" evidence="6">
    <location>
        <begin position="101"/>
        <end position="126"/>
    </location>
</feature>
<sequence>NSIDYRDPMSIVDAVVDVMFIIDIFINFRNNLLVCKPSKIAVHYFKGWFIIDLLAALPFDLMLIGFEAGSDETTTLVGLFKNRTAARLVRVARKLDRYSEYGAAVLMLLTALFAGSSLVGLHLYAIGIWSSRRLNSWLGWLHTLADQPSLEVHHGAVLHFSSLTQSVLWQHIAQHELGEGVQLIRDDDRQPDVRASIFGNVAASSSDCTAAAPGTTRTLMRGVCPFPPDPRATAKPAGENFFQHKLGRALKHRHGPGAAGFPSAWQGVSTSHERVSRLLQRRSRLSARAGNPNSHQQRTAW</sequence>
<accession>A0A1I8F8M1</accession>
<dbReference type="GO" id="GO:0005886">
    <property type="term" value="C:plasma membrane"/>
    <property type="evidence" value="ECO:0007669"/>
    <property type="project" value="TreeGrafter"/>
</dbReference>
<evidence type="ECO:0000256" key="4">
    <source>
        <dbReference type="ARBA" id="ARBA00023136"/>
    </source>
</evidence>
<protein>
    <submittedName>
        <fullName evidence="9">Ion_trans domain-containing protein</fullName>
    </submittedName>
</protein>
<feature type="transmembrane region" description="Helical" evidence="6">
    <location>
        <begin position="47"/>
        <end position="66"/>
    </location>
</feature>
<dbReference type="Proteomes" id="UP000095280">
    <property type="component" value="Unplaced"/>
</dbReference>
<proteinExistence type="predicted"/>
<dbReference type="PANTHER" id="PTHR10217:SF548">
    <property type="entry name" value="GH12235P"/>
    <property type="match status" value="1"/>
</dbReference>
<dbReference type="GO" id="GO:0005242">
    <property type="term" value="F:inward rectifier potassium channel activity"/>
    <property type="evidence" value="ECO:0007669"/>
    <property type="project" value="TreeGrafter"/>
</dbReference>
<keyword evidence="8" id="KW-1185">Reference proteome</keyword>
<comment type="subcellular location">
    <subcellularLocation>
        <location evidence="1">Membrane</location>
        <topology evidence="1">Multi-pass membrane protein</topology>
    </subcellularLocation>
</comment>
<feature type="domain" description="Ion transport" evidence="7">
    <location>
        <begin position="7"/>
        <end position="169"/>
    </location>
</feature>
<dbReference type="WBParaSite" id="maker-unitig_24167-snap-gene-0.1-mRNA-1">
    <property type="protein sequence ID" value="maker-unitig_24167-snap-gene-0.1-mRNA-1"/>
    <property type="gene ID" value="maker-unitig_24167-snap-gene-0.1"/>
</dbReference>
<feature type="transmembrane region" description="Helical" evidence="6">
    <location>
        <begin position="14"/>
        <end position="35"/>
    </location>
</feature>
<dbReference type="PRINTS" id="PR01463">
    <property type="entry name" value="EAGCHANLFMLY"/>
</dbReference>
<dbReference type="AlphaFoldDB" id="A0A1I8F8M1"/>
<evidence type="ECO:0000256" key="3">
    <source>
        <dbReference type="ARBA" id="ARBA00022989"/>
    </source>
</evidence>
<evidence type="ECO:0000256" key="2">
    <source>
        <dbReference type="ARBA" id="ARBA00022692"/>
    </source>
</evidence>
<evidence type="ECO:0000313" key="8">
    <source>
        <dbReference type="Proteomes" id="UP000095280"/>
    </source>
</evidence>
<evidence type="ECO:0000256" key="5">
    <source>
        <dbReference type="SAM" id="MobiDB-lite"/>
    </source>
</evidence>
<feature type="compositionally biased region" description="Polar residues" evidence="5">
    <location>
        <begin position="291"/>
        <end position="301"/>
    </location>
</feature>
<dbReference type="GO" id="GO:0042391">
    <property type="term" value="P:regulation of membrane potential"/>
    <property type="evidence" value="ECO:0007669"/>
    <property type="project" value="TreeGrafter"/>
</dbReference>
<feature type="region of interest" description="Disordered" evidence="5">
    <location>
        <begin position="252"/>
        <end position="275"/>
    </location>
</feature>
<keyword evidence="3 6" id="KW-1133">Transmembrane helix</keyword>
<evidence type="ECO:0000256" key="6">
    <source>
        <dbReference type="SAM" id="Phobius"/>
    </source>
</evidence>
<dbReference type="Pfam" id="PF00520">
    <property type="entry name" value="Ion_trans"/>
    <property type="match status" value="1"/>
</dbReference>
<dbReference type="Gene3D" id="1.10.287.70">
    <property type="match status" value="1"/>
</dbReference>
<keyword evidence="4 6" id="KW-0472">Membrane</keyword>
<keyword evidence="2 6" id="KW-0812">Transmembrane</keyword>
<dbReference type="InterPro" id="IPR005821">
    <property type="entry name" value="Ion_trans_dom"/>
</dbReference>
<feature type="region of interest" description="Disordered" evidence="5">
    <location>
        <begin position="282"/>
        <end position="301"/>
    </location>
</feature>
<dbReference type="SUPFAM" id="SSF81324">
    <property type="entry name" value="Voltage-gated potassium channels"/>
    <property type="match status" value="1"/>
</dbReference>
<organism evidence="8 9">
    <name type="scientific">Macrostomum lignano</name>
    <dbReference type="NCBI Taxonomy" id="282301"/>
    <lineage>
        <taxon>Eukaryota</taxon>
        <taxon>Metazoa</taxon>
        <taxon>Spiralia</taxon>
        <taxon>Lophotrochozoa</taxon>
        <taxon>Platyhelminthes</taxon>
        <taxon>Rhabditophora</taxon>
        <taxon>Macrostomorpha</taxon>
        <taxon>Macrostomida</taxon>
        <taxon>Macrostomidae</taxon>
        <taxon>Macrostomum</taxon>
    </lineage>
</organism>
<dbReference type="InterPro" id="IPR003938">
    <property type="entry name" value="K_chnl_volt-dep_EAG/ELK/ERG"/>
</dbReference>
<name>A0A1I8F8M1_9PLAT</name>
<evidence type="ECO:0000313" key="9">
    <source>
        <dbReference type="WBParaSite" id="maker-unitig_24167-snap-gene-0.1-mRNA-1"/>
    </source>
</evidence>
<reference evidence="9" key="1">
    <citation type="submission" date="2016-11" db="UniProtKB">
        <authorList>
            <consortium name="WormBaseParasite"/>
        </authorList>
    </citation>
    <scope>IDENTIFICATION</scope>
</reference>
<dbReference type="PANTHER" id="PTHR10217">
    <property type="entry name" value="VOLTAGE AND LIGAND GATED POTASSIUM CHANNEL"/>
    <property type="match status" value="1"/>
</dbReference>
<dbReference type="InterPro" id="IPR050818">
    <property type="entry name" value="KCNH_animal-type"/>
</dbReference>
<evidence type="ECO:0000259" key="7">
    <source>
        <dbReference type="Pfam" id="PF00520"/>
    </source>
</evidence>
<evidence type="ECO:0000256" key="1">
    <source>
        <dbReference type="ARBA" id="ARBA00004141"/>
    </source>
</evidence>